<feature type="compositionally biased region" description="Gly residues" evidence="2">
    <location>
        <begin position="464"/>
        <end position="481"/>
    </location>
</feature>
<protein>
    <recommendedName>
        <fullName evidence="3">SWIM-type domain-containing protein</fullName>
    </recommendedName>
</protein>
<keyword evidence="5" id="KW-1185">Reference proteome</keyword>
<keyword evidence="1" id="KW-0863">Zinc-finger</keyword>
<dbReference type="InterPro" id="IPR007527">
    <property type="entry name" value="Znf_SWIM"/>
</dbReference>
<dbReference type="GO" id="GO:0008270">
    <property type="term" value="F:zinc ion binding"/>
    <property type="evidence" value="ECO:0007669"/>
    <property type="project" value="UniProtKB-KW"/>
</dbReference>
<sequence>MSPPSERFSRLSLGSMPPITRLQSRRRLQVEEVEGSSSSESDTEQDFDIDDDGFMVSPSNLRYSLDLLDEETRENVNRAIEVPPQFTLRGCQAGDERCLFLITEPVEFTVRTGSEQSGYGVPSCTCESGERGESPCRHILWLFDQITSQVLGVQRSPLSLTEYGYPAELGNPYDAISDFHLDMLADSLHCDIVGQTPEPSARRVREAREMLAWLHGVPADEYRPDLFEKKNSHNHNPRTGRGRRAVKRGDLEQTIFRMLLRNDDFFQYFLASMRGGASAGDEEDEEEEEVESYSNRFRILQRRADAALAGLGRYAEDPMLQRIARPKDVKWCAEHVSRATRQVYGVIHNTDRPLLGWELRAAAGAAVHILERVVEDWDRDVGPAELPRAERNLYLRLIGEEDRNFVVDILASIPPEILGPWVDELTALQRRIAEKGAPVAYTARLSSLVSHLRSRWTAGTTGTERGGGGGSGSGSGSGKAGGSKRMRQGQGGRGKRVR</sequence>
<reference evidence="4 5" key="1">
    <citation type="journal article" date="2024" name="Front Chem Biol">
        <title>Unveiling the potential of Daldinia eschscholtzii MFLUCC 19-0629 through bioactivity and bioinformatics studies for enhanced sustainable agriculture production.</title>
        <authorList>
            <person name="Brooks S."/>
            <person name="Weaver J.A."/>
            <person name="Klomchit A."/>
            <person name="Alharthi S.A."/>
            <person name="Onlamun T."/>
            <person name="Nurani R."/>
            <person name="Vong T.K."/>
            <person name="Alberti F."/>
            <person name="Greco C."/>
        </authorList>
    </citation>
    <scope>NUCLEOTIDE SEQUENCE [LARGE SCALE GENOMIC DNA]</scope>
    <source>
        <strain evidence="4">MFLUCC 19-0629</strain>
    </source>
</reference>
<organism evidence="4 5">
    <name type="scientific">Daldinia eschscholtzii</name>
    <dbReference type="NCBI Taxonomy" id="292717"/>
    <lineage>
        <taxon>Eukaryota</taxon>
        <taxon>Fungi</taxon>
        <taxon>Dikarya</taxon>
        <taxon>Ascomycota</taxon>
        <taxon>Pezizomycotina</taxon>
        <taxon>Sordariomycetes</taxon>
        <taxon>Xylariomycetidae</taxon>
        <taxon>Xylariales</taxon>
        <taxon>Hypoxylaceae</taxon>
        <taxon>Daldinia</taxon>
    </lineage>
</organism>
<feature type="compositionally biased region" description="Basic residues" evidence="2">
    <location>
        <begin position="482"/>
        <end position="498"/>
    </location>
</feature>
<evidence type="ECO:0000256" key="1">
    <source>
        <dbReference type="PROSITE-ProRule" id="PRU00325"/>
    </source>
</evidence>
<accession>A0AAX6M8Z0</accession>
<keyword evidence="1" id="KW-0479">Metal-binding</keyword>
<gene>
    <name evidence="4" type="ORF">Daesc_010432</name>
</gene>
<feature type="region of interest" description="Disordered" evidence="2">
    <location>
        <begin position="1"/>
        <end position="53"/>
    </location>
</feature>
<evidence type="ECO:0000259" key="3">
    <source>
        <dbReference type="PROSITE" id="PS50966"/>
    </source>
</evidence>
<dbReference type="Proteomes" id="UP001369815">
    <property type="component" value="Unassembled WGS sequence"/>
</dbReference>
<feature type="region of interest" description="Disordered" evidence="2">
    <location>
        <begin position="458"/>
        <end position="498"/>
    </location>
</feature>
<proteinExistence type="predicted"/>
<feature type="domain" description="SWIM-type" evidence="3">
    <location>
        <begin position="108"/>
        <end position="147"/>
    </location>
</feature>
<feature type="compositionally biased region" description="Acidic residues" evidence="2">
    <location>
        <begin position="41"/>
        <end position="53"/>
    </location>
</feature>
<name>A0AAX6M8Z0_9PEZI</name>
<dbReference type="PROSITE" id="PS50966">
    <property type="entry name" value="ZF_SWIM"/>
    <property type="match status" value="1"/>
</dbReference>
<evidence type="ECO:0000313" key="5">
    <source>
        <dbReference type="Proteomes" id="UP001369815"/>
    </source>
</evidence>
<evidence type="ECO:0000313" key="4">
    <source>
        <dbReference type="EMBL" id="KAK6948662.1"/>
    </source>
</evidence>
<dbReference type="EMBL" id="JBANMG010000010">
    <property type="protein sequence ID" value="KAK6948662.1"/>
    <property type="molecule type" value="Genomic_DNA"/>
</dbReference>
<dbReference type="AlphaFoldDB" id="A0AAX6M8Z0"/>
<keyword evidence="1" id="KW-0862">Zinc</keyword>
<evidence type="ECO:0000256" key="2">
    <source>
        <dbReference type="SAM" id="MobiDB-lite"/>
    </source>
</evidence>
<dbReference type="Pfam" id="PF04434">
    <property type="entry name" value="SWIM"/>
    <property type="match status" value="1"/>
</dbReference>
<comment type="caution">
    <text evidence="4">The sequence shown here is derived from an EMBL/GenBank/DDBJ whole genome shotgun (WGS) entry which is preliminary data.</text>
</comment>